<keyword evidence="2" id="KW-1185">Reference proteome</keyword>
<name>A0A5M6IZX8_9PROT</name>
<protein>
    <submittedName>
        <fullName evidence="1">Uncharacterized protein</fullName>
    </submittedName>
</protein>
<dbReference type="AlphaFoldDB" id="A0A5M6IZX8"/>
<organism evidence="1 2">
    <name type="scientific">Rhodovastum atsumiense</name>
    <dbReference type="NCBI Taxonomy" id="504468"/>
    <lineage>
        <taxon>Bacteria</taxon>
        <taxon>Pseudomonadati</taxon>
        <taxon>Pseudomonadota</taxon>
        <taxon>Alphaproteobacteria</taxon>
        <taxon>Acetobacterales</taxon>
        <taxon>Acetobacteraceae</taxon>
        <taxon>Rhodovastum</taxon>
    </lineage>
</organism>
<dbReference type="Proteomes" id="UP000325255">
    <property type="component" value="Unassembled WGS sequence"/>
</dbReference>
<accession>A0A5M6IZX8</accession>
<comment type="caution">
    <text evidence="1">The sequence shown here is derived from an EMBL/GenBank/DDBJ whole genome shotgun (WGS) entry which is preliminary data.</text>
</comment>
<sequence length="74" mass="7974">MPDQQTTDPREAMRLVLVMAPSFQGGHSKTGGEVSDFLGIPFPLCMGNLEKAARACGFDPAELWPWLAKVRGAA</sequence>
<dbReference type="RefSeq" id="WP_150039204.1">
    <property type="nucleotide sequence ID" value="NZ_OW485601.1"/>
</dbReference>
<evidence type="ECO:0000313" key="2">
    <source>
        <dbReference type="Proteomes" id="UP000325255"/>
    </source>
</evidence>
<reference evidence="1 2" key="1">
    <citation type="submission" date="2019-09" db="EMBL/GenBank/DDBJ databases">
        <title>Genome sequence of Rhodovastum atsumiense, a diverse member of the Acetobacteraceae family of non-sulfur purple photosynthetic bacteria.</title>
        <authorList>
            <person name="Meyer T."/>
            <person name="Kyndt J."/>
        </authorList>
    </citation>
    <scope>NUCLEOTIDE SEQUENCE [LARGE SCALE GENOMIC DNA]</scope>
    <source>
        <strain evidence="1 2">DSM 21279</strain>
    </source>
</reference>
<dbReference type="EMBL" id="VWPK01000004">
    <property type="protein sequence ID" value="KAA5613821.1"/>
    <property type="molecule type" value="Genomic_DNA"/>
</dbReference>
<proteinExistence type="predicted"/>
<gene>
    <name evidence="1" type="ORF">F1189_03325</name>
</gene>
<evidence type="ECO:0000313" key="1">
    <source>
        <dbReference type="EMBL" id="KAA5613821.1"/>
    </source>
</evidence>
<dbReference type="OrthoDB" id="9997810at2"/>